<keyword evidence="4" id="KW-1185">Reference proteome</keyword>
<sequence length="154" mass="18113">MNTKKLPLKILATIVLSSVFLTACDDTRVRVSADLGSRVGGHHGGYLTHTPHRHRVTYNSALGMYVVVGLANTYYDNGSYYRYYNSGWQRSRDYRVWSVLGNSYVPKRLYARHYKKPRYQQPRQQIRRDDRRNDRGRTTRPQRGNSGTHTRWIY</sequence>
<dbReference type="Proteomes" id="UP000245506">
    <property type="component" value="Unassembled WGS sequence"/>
</dbReference>
<feature type="compositionally biased region" description="Polar residues" evidence="1">
    <location>
        <begin position="144"/>
        <end position="154"/>
    </location>
</feature>
<keyword evidence="2" id="KW-0732">Signal</keyword>
<evidence type="ECO:0000256" key="1">
    <source>
        <dbReference type="SAM" id="MobiDB-lite"/>
    </source>
</evidence>
<protein>
    <recommendedName>
        <fullName evidence="5">Lipoprotein</fullName>
    </recommendedName>
</protein>
<proteinExistence type="predicted"/>
<name>A0A317CIG4_9GAMM</name>
<comment type="caution">
    <text evidence="3">The sequence shown here is derived from an EMBL/GenBank/DDBJ whole genome shotgun (WGS) entry which is preliminary data.</text>
</comment>
<evidence type="ECO:0000256" key="2">
    <source>
        <dbReference type="SAM" id="SignalP"/>
    </source>
</evidence>
<organism evidence="3 4">
    <name type="scientific">Leucothrix arctica</name>
    <dbReference type="NCBI Taxonomy" id="1481894"/>
    <lineage>
        <taxon>Bacteria</taxon>
        <taxon>Pseudomonadati</taxon>
        <taxon>Pseudomonadota</taxon>
        <taxon>Gammaproteobacteria</taxon>
        <taxon>Thiotrichales</taxon>
        <taxon>Thiotrichaceae</taxon>
        <taxon>Leucothrix</taxon>
    </lineage>
</organism>
<evidence type="ECO:0008006" key="5">
    <source>
        <dbReference type="Google" id="ProtNLM"/>
    </source>
</evidence>
<dbReference type="OrthoDB" id="9883841at2"/>
<feature type="region of interest" description="Disordered" evidence="1">
    <location>
        <begin position="114"/>
        <end position="154"/>
    </location>
</feature>
<dbReference type="EMBL" id="QGKL01000012">
    <property type="protein sequence ID" value="PWQ98286.1"/>
    <property type="molecule type" value="Genomic_DNA"/>
</dbReference>
<accession>A0A317CIG4</accession>
<gene>
    <name evidence="3" type="ORF">DKT75_03905</name>
</gene>
<feature type="signal peptide" evidence="2">
    <location>
        <begin position="1"/>
        <end position="23"/>
    </location>
</feature>
<feature type="compositionally biased region" description="Basic and acidic residues" evidence="1">
    <location>
        <begin position="126"/>
        <end position="137"/>
    </location>
</feature>
<reference evidence="3 4" key="1">
    <citation type="submission" date="2018-05" db="EMBL/GenBank/DDBJ databases">
        <title>Leucothrix arctica sp. nov., isolated from Arctic seawater.</title>
        <authorList>
            <person name="Choi A."/>
            <person name="Baek K."/>
        </authorList>
    </citation>
    <scope>NUCLEOTIDE SEQUENCE [LARGE SCALE GENOMIC DNA]</scope>
    <source>
        <strain evidence="3 4">IMCC9719</strain>
    </source>
</reference>
<evidence type="ECO:0000313" key="4">
    <source>
        <dbReference type="Proteomes" id="UP000245506"/>
    </source>
</evidence>
<evidence type="ECO:0000313" key="3">
    <source>
        <dbReference type="EMBL" id="PWQ98286.1"/>
    </source>
</evidence>
<dbReference type="AlphaFoldDB" id="A0A317CIG4"/>
<feature type="chain" id="PRO_5016459422" description="Lipoprotein" evidence="2">
    <location>
        <begin position="24"/>
        <end position="154"/>
    </location>
</feature>
<dbReference type="RefSeq" id="WP_109822127.1">
    <property type="nucleotide sequence ID" value="NZ_QGKL01000012.1"/>
</dbReference>
<dbReference type="PROSITE" id="PS51257">
    <property type="entry name" value="PROKAR_LIPOPROTEIN"/>
    <property type="match status" value="1"/>
</dbReference>